<protein>
    <submittedName>
        <fullName evidence="1">Uncharacterized protein</fullName>
    </submittedName>
</protein>
<evidence type="ECO:0000313" key="2">
    <source>
        <dbReference type="Proteomes" id="UP000305948"/>
    </source>
</evidence>
<accession>A0A5C3NC80</accession>
<dbReference type="EMBL" id="ML213506">
    <property type="protein sequence ID" value="TFK54497.1"/>
    <property type="molecule type" value="Genomic_DNA"/>
</dbReference>
<sequence>MIPPLPGLQAGAVESKAGLATCWSNRCIPRPRRSGVGCRVILPSRRPFRSRCYIPPLYLLCSYLAFADMSAITSDVALFHFLGASISTATTMEEVYGLGGVNWGLSCMGHWCRRPQPSA</sequence>
<keyword evidence="2" id="KW-1185">Reference proteome</keyword>
<reference evidence="1 2" key="1">
    <citation type="journal article" date="2019" name="Nat. Ecol. Evol.">
        <title>Megaphylogeny resolves global patterns of mushroom evolution.</title>
        <authorList>
            <person name="Varga T."/>
            <person name="Krizsan K."/>
            <person name="Foldi C."/>
            <person name="Dima B."/>
            <person name="Sanchez-Garcia M."/>
            <person name="Sanchez-Ramirez S."/>
            <person name="Szollosi G.J."/>
            <person name="Szarkandi J.G."/>
            <person name="Papp V."/>
            <person name="Albert L."/>
            <person name="Andreopoulos W."/>
            <person name="Angelini C."/>
            <person name="Antonin V."/>
            <person name="Barry K.W."/>
            <person name="Bougher N.L."/>
            <person name="Buchanan P."/>
            <person name="Buyck B."/>
            <person name="Bense V."/>
            <person name="Catcheside P."/>
            <person name="Chovatia M."/>
            <person name="Cooper J."/>
            <person name="Damon W."/>
            <person name="Desjardin D."/>
            <person name="Finy P."/>
            <person name="Geml J."/>
            <person name="Haridas S."/>
            <person name="Hughes K."/>
            <person name="Justo A."/>
            <person name="Karasinski D."/>
            <person name="Kautmanova I."/>
            <person name="Kiss B."/>
            <person name="Kocsube S."/>
            <person name="Kotiranta H."/>
            <person name="LaButti K.M."/>
            <person name="Lechner B.E."/>
            <person name="Liimatainen K."/>
            <person name="Lipzen A."/>
            <person name="Lukacs Z."/>
            <person name="Mihaltcheva S."/>
            <person name="Morgado L.N."/>
            <person name="Niskanen T."/>
            <person name="Noordeloos M.E."/>
            <person name="Ohm R.A."/>
            <person name="Ortiz-Santana B."/>
            <person name="Ovrebo C."/>
            <person name="Racz N."/>
            <person name="Riley R."/>
            <person name="Savchenko A."/>
            <person name="Shiryaev A."/>
            <person name="Soop K."/>
            <person name="Spirin V."/>
            <person name="Szebenyi C."/>
            <person name="Tomsovsky M."/>
            <person name="Tulloss R.E."/>
            <person name="Uehling J."/>
            <person name="Grigoriev I.V."/>
            <person name="Vagvolgyi C."/>
            <person name="Papp T."/>
            <person name="Martin F.M."/>
            <person name="Miettinen O."/>
            <person name="Hibbett D.S."/>
            <person name="Nagy L.G."/>
        </authorList>
    </citation>
    <scope>NUCLEOTIDE SEQUENCE [LARGE SCALE GENOMIC DNA]</scope>
    <source>
        <strain evidence="1 2">OMC1185</strain>
    </source>
</reference>
<name>A0A5C3NC80_9AGAM</name>
<proteinExistence type="predicted"/>
<dbReference type="Proteomes" id="UP000305948">
    <property type="component" value="Unassembled WGS sequence"/>
</dbReference>
<organism evidence="1 2">
    <name type="scientific">Heliocybe sulcata</name>
    <dbReference type="NCBI Taxonomy" id="5364"/>
    <lineage>
        <taxon>Eukaryota</taxon>
        <taxon>Fungi</taxon>
        <taxon>Dikarya</taxon>
        <taxon>Basidiomycota</taxon>
        <taxon>Agaricomycotina</taxon>
        <taxon>Agaricomycetes</taxon>
        <taxon>Gloeophyllales</taxon>
        <taxon>Gloeophyllaceae</taxon>
        <taxon>Heliocybe</taxon>
    </lineage>
</organism>
<dbReference type="AlphaFoldDB" id="A0A5C3NC80"/>
<gene>
    <name evidence="1" type="ORF">OE88DRAFT_1202843</name>
</gene>
<evidence type="ECO:0000313" key="1">
    <source>
        <dbReference type="EMBL" id="TFK54497.1"/>
    </source>
</evidence>